<accession>A0A165X7N8</accession>
<dbReference type="EMBL" id="LNRQ01000004">
    <property type="protein sequence ID" value="KZM97906.1"/>
    <property type="molecule type" value="Genomic_DNA"/>
</dbReference>
<feature type="region of interest" description="Disordered" evidence="1">
    <location>
        <begin position="64"/>
        <end position="87"/>
    </location>
</feature>
<organism evidence="2">
    <name type="scientific">Daucus carota subsp. sativus</name>
    <name type="common">Carrot</name>
    <dbReference type="NCBI Taxonomy" id="79200"/>
    <lineage>
        <taxon>Eukaryota</taxon>
        <taxon>Viridiplantae</taxon>
        <taxon>Streptophyta</taxon>
        <taxon>Embryophyta</taxon>
        <taxon>Tracheophyta</taxon>
        <taxon>Spermatophyta</taxon>
        <taxon>Magnoliopsida</taxon>
        <taxon>eudicotyledons</taxon>
        <taxon>Gunneridae</taxon>
        <taxon>Pentapetalae</taxon>
        <taxon>asterids</taxon>
        <taxon>campanulids</taxon>
        <taxon>Apiales</taxon>
        <taxon>Apiaceae</taxon>
        <taxon>Apioideae</taxon>
        <taxon>Scandiceae</taxon>
        <taxon>Daucinae</taxon>
        <taxon>Daucus</taxon>
        <taxon>Daucus sect. Daucus</taxon>
    </lineage>
</organism>
<proteinExistence type="predicted"/>
<protein>
    <submittedName>
        <fullName evidence="2">Uncharacterized protein</fullName>
    </submittedName>
</protein>
<dbReference type="Gramene" id="KZM97906">
    <property type="protein sequence ID" value="KZM97906"/>
    <property type="gene ID" value="DCAR_014732"/>
</dbReference>
<dbReference type="AlphaFoldDB" id="A0A165X7N8"/>
<gene>
    <name evidence="2" type="ORF">DCAR_014732</name>
    <name evidence="3" type="ORF">DCAR_0416159</name>
</gene>
<reference evidence="2" key="1">
    <citation type="journal article" date="2016" name="Nat. Genet.">
        <title>A high-quality carrot genome assembly provides new insights into carotenoid accumulation and asterid genome evolution.</title>
        <authorList>
            <person name="Iorizzo M."/>
            <person name="Ellison S."/>
            <person name="Senalik D."/>
            <person name="Zeng P."/>
            <person name="Satapoomin P."/>
            <person name="Huang J."/>
            <person name="Bowman M."/>
            <person name="Iovene M."/>
            <person name="Sanseverino W."/>
            <person name="Cavagnaro P."/>
            <person name="Yildiz M."/>
            <person name="Macko-Podgorni A."/>
            <person name="Moranska E."/>
            <person name="Grzebelus E."/>
            <person name="Grzebelus D."/>
            <person name="Ashrafi H."/>
            <person name="Zheng Z."/>
            <person name="Cheng S."/>
            <person name="Spooner D."/>
            <person name="Van Deynze A."/>
            <person name="Simon P."/>
        </authorList>
    </citation>
    <scope>NUCLEOTIDE SEQUENCE [LARGE SCALE GENOMIC DNA]</scope>
    <source>
        <tissue evidence="2">Leaf</tissue>
    </source>
</reference>
<feature type="compositionally biased region" description="Polar residues" evidence="1">
    <location>
        <begin position="64"/>
        <end position="77"/>
    </location>
</feature>
<sequence length="87" mass="9848">MDHPRTGLLSFHCEKRQVFAALWSQPRAVPCTLGAIALKPTLEDPNSLLTWRGQARLALRWPNRQDQAQHPTIQPSLELQARVTKPS</sequence>
<evidence type="ECO:0000313" key="2">
    <source>
        <dbReference type="EMBL" id="KZM97906.1"/>
    </source>
</evidence>
<dbReference type="Proteomes" id="UP000077755">
    <property type="component" value="Chromosome 4"/>
</dbReference>
<reference evidence="3" key="2">
    <citation type="submission" date="2022-03" db="EMBL/GenBank/DDBJ databases">
        <title>Draft title - Genomic analysis of global carrot germplasm unveils the trajectory of domestication and the origin of high carotenoid orange carrot.</title>
        <authorList>
            <person name="Iorizzo M."/>
            <person name="Ellison S."/>
            <person name="Senalik D."/>
            <person name="Macko-Podgorni A."/>
            <person name="Grzebelus D."/>
            <person name="Bostan H."/>
            <person name="Rolling W."/>
            <person name="Curaba J."/>
            <person name="Simon P."/>
        </authorList>
    </citation>
    <scope>NUCLEOTIDE SEQUENCE</scope>
    <source>
        <tissue evidence="3">Leaf</tissue>
    </source>
</reference>
<keyword evidence="4" id="KW-1185">Reference proteome</keyword>
<evidence type="ECO:0000313" key="3">
    <source>
        <dbReference type="EMBL" id="WOG96822.1"/>
    </source>
</evidence>
<evidence type="ECO:0000256" key="1">
    <source>
        <dbReference type="SAM" id="MobiDB-lite"/>
    </source>
</evidence>
<dbReference type="EMBL" id="CP093346">
    <property type="protein sequence ID" value="WOG96822.1"/>
    <property type="molecule type" value="Genomic_DNA"/>
</dbReference>
<evidence type="ECO:0000313" key="4">
    <source>
        <dbReference type="Proteomes" id="UP000077755"/>
    </source>
</evidence>
<name>A0A165X7N8_DAUCS</name>